<dbReference type="InterPro" id="IPR030395">
    <property type="entry name" value="GP_PDE_dom"/>
</dbReference>
<organism evidence="1 2">
    <name type="scientific">Phocaeicola vulgatus</name>
    <name type="common">Bacteroides vulgatus</name>
    <dbReference type="NCBI Taxonomy" id="821"/>
    <lineage>
        <taxon>Bacteria</taxon>
        <taxon>Pseudomonadati</taxon>
        <taxon>Bacteroidota</taxon>
        <taxon>Bacteroidia</taxon>
        <taxon>Bacteroidales</taxon>
        <taxon>Bacteroidaceae</taxon>
        <taxon>Phocaeicola</taxon>
    </lineage>
</organism>
<dbReference type="PROSITE" id="PS51704">
    <property type="entry name" value="GP_PDE"/>
    <property type="match status" value="1"/>
</dbReference>
<evidence type="ECO:0000313" key="1">
    <source>
        <dbReference type="EMBL" id="KAB3852296.1"/>
    </source>
</evidence>
<comment type="caution">
    <text evidence="1">The sequence shown here is derived from an EMBL/GenBank/DDBJ whole genome shotgun (WGS) entry which is preliminary data.</text>
</comment>
<dbReference type="GO" id="GO:0070291">
    <property type="term" value="P:N-acylethanolamine metabolic process"/>
    <property type="evidence" value="ECO:0007669"/>
    <property type="project" value="TreeGrafter"/>
</dbReference>
<dbReference type="Gene3D" id="3.20.20.190">
    <property type="entry name" value="Phosphatidylinositol (PI) phosphodiesterase"/>
    <property type="match status" value="1"/>
</dbReference>
<sequence>MYQTAIVVNKLIFCILFSCCFCWKAWGQTPIIIAHRGYVKGTSVQLLENSIKDLSKLKSYGVQGVEFDIRKTADGKYIVLHDASISRTTEYEGKMNVKQMSLKEVKKYKLVSRKGNRRKEKIPTLEKYLKSLRRNKFLLMPHRKDISINDLYSHIKNAKLLDNVILFESSRNMDKAVTLYGNDKLKVLSGYAFKQLSDKELLSFERFLPNCYIDIDVSIYSKEYMERIISHGFGIALENLQGEQSAVTKEMIKDIGILFTDFGNLYYR</sequence>
<dbReference type="GO" id="GO:0008889">
    <property type="term" value="F:glycerophosphodiester phosphodiesterase activity"/>
    <property type="evidence" value="ECO:0007669"/>
    <property type="project" value="TreeGrafter"/>
</dbReference>
<protein>
    <submittedName>
        <fullName evidence="1">Glycerophosphodiester phosphodiesterase family protein</fullName>
    </submittedName>
</protein>
<gene>
    <name evidence="1" type="ORF">GAS29_19745</name>
</gene>
<dbReference type="GO" id="GO:0006644">
    <property type="term" value="P:phospholipid metabolic process"/>
    <property type="evidence" value="ECO:0007669"/>
    <property type="project" value="TreeGrafter"/>
</dbReference>
<dbReference type="PANTHER" id="PTHR46320:SF1">
    <property type="entry name" value="GLYCEROPHOSPHODIESTER PHOSPHODIESTERASE 1"/>
    <property type="match status" value="1"/>
</dbReference>
<evidence type="ECO:0000313" key="2">
    <source>
        <dbReference type="Proteomes" id="UP000441522"/>
    </source>
</evidence>
<dbReference type="PANTHER" id="PTHR46320">
    <property type="entry name" value="GLYCEROPHOSPHODIESTER PHOSPHODIESTERASE 1"/>
    <property type="match status" value="1"/>
</dbReference>
<accession>A0A6I0HKV6</accession>
<name>A0A6I0HKV6_PHOVU</name>
<dbReference type="Proteomes" id="UP000441522">
    <property type="component" value="Unassembled WGS sequence"/>
</dbReference>
<dbReference type="InterPro" id="IPR017946">
    <property type="entry name" value="PLC-like_Pdiesterase_TIM-brl"/>
</dbReference>
<dbReference type="AlphaFoldDB" id="A0A6I0HKV6"/>
<dbReference type="EMBL" id="WCWW01000064">
    <property type="protein sequence ID" value="KAB3852296.1"/>
    <property type="molecule type" value="Genomic_DNA"/>
</dbReference>
<proteinExistence type="predicted"/>
<dbReference type="GO" id="GO:0006580">
    <property type="term" value="P:ethanolamine metabolic process"/>
    <property type="evidence" value="ECO:0007669"/>
    <property type="project" value="TreeGrafter"/>
</dbReference>
<dbReference type="GO" id="GO:0005886">
    <property type="term" value="C:plasma membrane"/>
    <property type="evidence" value="ECO:0007669"/>
    <property type="project" value="TreeGrafter"/>
</dbReference>
<reference evidence="1 2" key="1">
    <citation type="journal article" date="2019" name="Nat. Med.">
        <title>A library of human gut bacterial isolates paired with longitudinal multiomics data enables mechanistic microbiome research.</title>
        <authorList>
            <person name="Poyet M."/>
            <person name="Groussin M."/>
            <person name="Gibbons S.M."/>
            <person name="Avila-Pacheco J."/>
            <person name="Jiang X."/>
            <person name="Kearney S.M."/>
            <person name="Perrotta A.R."/>
            <person name="Berdy B."/>
            <person name="Zhao S."/>
            <person name="Lieberman T.D."/>
            <person name="Swanson P.K."/>
            <person name="Smith M."/>
            <person name="Roesemann S."/>
            <person name="Alexander J.E."/>
            <person name="Rich S.A."/>
            <person name="Livny J."/>
            <person name="Vlamakis H."/>
            <person name="Clish C."/>
            <person name="Bullock K."/>
            <person name="Deik A."/>
            <person name="Scott J."/>
            <person name="Pierce K.A."/>
            <person name="Xavier R.J."/>
            <person name="Alm E.J."/>
        </authorList>
    </citation>
    <scope>NUCLEOTIDE SEQUENCE [LARGE SCALE GENOMIC DNA]</scope>
    <source>
        <strain evidence="1 2">BIOML-A5</strain>
    </source>
</reference>
<dbReference type="CDD" id="cd08566">
    <property type="entry name" value="GDPD_AtGDE_like"/>
    <property type="match status" value="1"/>
</dbReference>
<dbReference type="SUPFAM" id="SSF51695">
    <property type="entry name" value="PLC-like phosphodiesterases"/>
    <property type="match status" value="1"/>
</dbReference>
<dbReference type="Pfam" id="PF03009">
    <property type="entry name" value="GDPD"/>
    <property type="match status" value="1"/>
</dbReference>